<feature type="region of interest" description="Disordered" evidence="5">
    <location>
        <begin position="795"/>
        <end position="834"/>
    </location>
</feature>
<dbReference type="Pfam" id="PF25602">
    <property type="entry name" value="WDR47_COR"/>
    <property type="match status" value="1"/>
</dbReference>
<keyword evidence="2" id="KW-0677">Repeat</keyword>
<dbReference type="InterPro" id="IPR040067">
    <property type="entry name" value="WDR47"/>
</dbReference>
<dbReference type="EMBL" id="CALNXI010000243">
    <property type="protein sequence ID" value="CAH3023013.1"/>
    <property type="molecule type" value="Genomic_DNA"/>
</dbReference>
<dbReference type="InterPro" id="IPR015943">
    <property type="entry name" value="WD40/YVTN_repeat-like_dom_sf"/>
</dbReference>
<dbReference type="Pfam" id="PF00400">
    <property type="entry name" value="WD40"/>
    <property type="match status" value="3"/>
</dbReference>
<feature type="repeat" description="WD" evidence="3">
    <location>
        <begin position="919"/>
        <end position="949"/>
    </location>
</feature>
<feature type="region of interest" description="Disordered" evidence="5">
    <location>
        <begin position="646"/>
        <end position="671"/>
    </location>
</feature>
<feature type="compositionally biased region" description="Low complexity" evidence="5">
    <location>
        <begin position="819"/>
        <end position="831"/>
    </location>
</feature>
<dbReference type="Pfam" id="PF17814">
    <property type="entry name" value="LisH_TPL"/>
    <property type="match status" value="1"/>
</dbReference>
<dbReference type="Pfam" id="PF12894">
    <property type="entry name" value="ANAPC4_WD40"/>
    <property type="match status" value="1"/>
</dbReference>
<dbReference type="PROSITE" id="PS50082">
    <property type="entry name" value="WD_REPEATS_2"/>
    <property type="match status" value="4"/>
</dbReference>
<dbReference type="InterPro" id="IPR024977">
    <property type="entry name" value="Apc4-like_WD40_dom"/>
</dbReference>
<dbReference type="PROSITE" id="PS50896">
    <property type="entry name" value="LISH"/>
    <property type="match status" value="1"/>
</dbReference>
<protein>
    <recommendedName>
        <fullName evidence="6">CTLH domain-containing protein</fullName>
    </recommendedName>
</protein>
<evidence type="ECO:0000256" key="1">
    <source>
        <dbReference type="ARBA" id="ARBA00022574"/>
    </source>
</evidence>
<feature type="region of interest" description="Disordered" evidence="5">
    <location>
        <begin position="348"/>
        <end position="388"/>
    </location>
</feature>
<keyword evidence="4" id="KW-0175">Coiled coil</keyword>
<dbReference type="InterPro" id="IPR057749">
    <property type="entry name" value="WDR47_COR"/>
</dbReference>
<dbReference type="Gene3D" id="2.130.10.10">
    <property type="entry name" value="YVTN repeat-like/Quinoprotein amine dehydrogenase"/>
    <property type="match status" value="2"/>
</dbReference>
<reference evidence="7 8" key="1">
    <citation type="submission" date="2022-05" db="EMBL/GenBank/DDBJ databases">
        <authorList>
            <consortium name="Genoscope - CEA"/>
            <person name="William W."/>
        </authorList>
    </citation>
    <scope>NUCLEOTIDE SEQUENCE [LARGE SCALE GENOMIC DNA]</scope>
</reference>
<feature type="repeat" description="WD" evidence="3">
    <location>
        <begin position="1095"/>
        <end position="1136"/>
    </location>
</feature>
<dbReference type="PROSITE" id="PS50897">
    <property type="entry name" value="CTLH"/>
    <property type="match status" value="1"/>
</dbReference>
<dbReference type="SUPFAM" id="SSF50978">
    <property type="entry name" value="WD40 repeat-like"/>
    <property type="match status" value="1"/>
</dbReference>
<feature type="compositionally biased region" description="Polar residues" evidence="5">
    <location>
        <begin position="370"/>
        <end position="388"/>
    </location>
</feature>
<keyword evidence="8" id="KW-1185">Reference proteome</keyword>
<evidence type="ECO:0000259" key="6">
    <source>
        <dbReference type="PROSITE" id="PS50897"/>
    </source>
</evidence>
<organism evidence="7 8">
    <name type="scientific">Porites evermanni</name>
    <dbReference type="NCBI Taxonomy" id="104178"/>
    <lineage>
        <taxon>Eukaryota</taxon>
        <taxon>Metazoa</taxon>
        <taxon>Cnidaria</taxon>
        <taxon>Anthozoa</taxon>
        <taxon>Hexacorallia</taxon>
        <taxon>Scleractinia</taxon>
        <taxon>Fungiina</taxon>
        <taxon>Poritidae</taxon>
        <taxon>Porites</taxon>
    </lineage>
</organism>
<evidence type="ECO:0000256" key="2">
    <source>
        <dbReference type="ARBA" id="ARBA00022737"/>
    </source>
</evidence>
<dbReference type="InterPro" id="IPR054532">
    <property type="entry name" value="TPL_SMU1_LisH-like"/>
</dbReference>
<dbReference type="CDD" id="cd00200">
    <property type="entry name" value="WD40"/>
    <property type="match status" value="1"/>
</dbReference>
<evidence type="ECO:0000256" key="3">
    <source>
        <dbReference type="PROSITE-ProRule" id="PRU00221"/>
    </source>
</evidence>
<accession>A0ABN8M0C1</accession>
<dbReference type="PROSITE" id="PS00678">
    <property type="entry name" value="WD_REPEATS_1"/>
    <property type="match status" value="1"/>
</dbReference>
<evidence type="ECO:0000313" key="8">
    <source>
        <dbReference type="Proteomes" id="UP001159427"/>
    </source>
</evidence>
<dbReference type="InterPro" id="IPR001680">
    <property type="entry name" value="WD40_rpt"/>
</dbReference>
<feature type="compositionally biased region" description="Polar residues" evidence="5">
    <location>
        <begin position="617"/>
        <end position="627"/>
    </location>
</feature>
<keyword evidence="1 3" id="KW-0853">WD repeat</keyword>
<dbReference type="SMART" id="SM00667">
    <property type="entry name" value="LisH"/>
    <property type="match status" value="1"/>
</dbReference>
<dbReference type="InterPro" id="IPR019775">
    <property type="entry name" value="WD40_repeat_CS"/>
</dbReference>
<dbReference type="InterPro" id="IPR036322">
    <property type="entry name" value="WD40_repeat_dom_sf"/>
</dbReference>
<dbReference type="PANTHER" id="PTHR19863">
    <property type="entry name" value="NEMITIN (NEURONAL ENRICHED MAP INTERACTING PROTEIN) HOMOLOG"/>
    <property type="match status" value="1"/>
</dbReference>
<dbReference type="PANTHER" id="PTHR19863:SF5">
    <property type="entry name" value="WD REPEAT-CONTAINING PROTEIN 47"/>
    <property type="match status" value="1"/>
</dbReference>
<name>A0ABN8M0C1_9CNID</name>
<dbReference type="InterPro" id="IPR006595">
    <property type="entry name" value="CTLH_C"/>
</dbReference>
<gene>
    <name evidence="7" type="ORF">PEVE_00017768</name>
</gene>
<feature type="region of interest" description="Disordered" evidence="5">
    <location>
        <begin position="617"/>
        <end position="636"/>
    </location>
</feature>
<dbReference type="InterPro" id="IPR006594">
    <property type="entry name" value="LisH"/>
</dbReference>
<sequence length="1177" mass="129265">MINTSVVVEDNQVVRLILEFLDSRKLHNTMRTLEKEAGIVNCGFSDDILFLRDLVLDGEWEAVLIFAQPFEGIDGFDSKQFRYLVLKQKFMEVLYFKSGFGGNSTSYSIEDLIKCLNQLEEDCPSKTEYGKLCWLLTVPNLSEQSEYHDWNPATARLNCFEQLLDILKKVIPLEKKSLNGKLPRTLTPIKERLLHLLIKGLCFESCVDYCQLRAINGSISQDLHVCVGDNILNGPSQESSGNFLSWLQNLAQEAFITPFEPVSLEVDLKKVKQAPNIVFHKSPKRDDAEILSRSLSLSGRPATADIASHLSALAVEKHRTAISDNRPHSTQPPKGVSRSYNEFHYKSTIPDKRPLANAGENGFSHDKPVTQEQNEQGKSTLDSAPNITSDNIVHQNHQLITSAENLVEPSRDSEDIHALKEKQQQELQEQLEAYQRHKQGLERQLLELSLTETWRKANGEESSTDEMPGKRPESSGSFRNIRNEHLSRNDDLKHFQEHKHHKTNEVFTTDNHDLLNANSAQDVNAVNLNPKFEHQNSSSFTVTQSMTSTPARRIKGKPKDLKLGETKVDSTVADAIPVTPAEQTFPNTPLVNGPAILSAGHWVALADGSGVLNTSTPKATRQGMTSTPAPPASPVLSVDGTTPRGLSASKAVDGPNVVTKIGGTAGEPPMPSDVVKDKENTDSLNHQATVKRGPKVNGVRRSLVPSSRQKAGAEEENKQIRIAAQGLDTIAQLRLGFSGQSSVGPQAHPNGQQESVQQSTRVNGQPPKTGTTFVVDVSSARGVTSENYPQGIKHLHNGANNETPKGRDSGTVNTTFRKPSTNTPPNNTTVTHSKQVPLLEKQREILEYPSDLKFYTVATLEDVQAIRAIAFHPSGDLFAVGSNSKTLRVCTAEGLHSQQRVERSVHDQPPQPTILFKSNRHHRGSIYCIAWSATGDIIATGSNDKSIKMMKFDVETCSVTWPGLELAIHSGTVRDLAFVSRASGTPVLVSGGAGDGNILISDCSTGQTVGQLKGHSGHIMSVYADSDDIIASGSADNTVRLWDLRSQRCIDAIATGDSCVASVCVNSSGNMLASGHEDGSCMIYDITAGRTLQLFTPHTMDCRSVRFSPDNNFLLTGSYDTSIIMMDIRKDLELNIPPYTVVAHHRDKVIQCRWHPSLLAFLSSSADRTVNLWVPEF</sequence>
<feature type="domain" description="CTLH" evidence="6">
    <location>
        <begin position="44"/>
        <end position="92"/>
    </location>
</feature>
<feature type="repeat" description="WD" evidence="3">
    <location>
        <begin position="1012"/>
        <end position="1052"/>
    </location>
</feature>
<feature type="coiled-coil region" evidence="4">
    <location>
        <begin position="417"/>
        <end position="451"/>
    </location>
</feature>
<evidence type="ECO:0000256" key="4">
    <source>
        <dbReference type="SAM" id="Coils"/>
    </source>
</evidence>
<evidence type="ECO:0000256" key="5">
    <source>
        <dbReference type="SAM" id="MobiDB-lite"/>
    </source>
</evidence>
<feature type="region of interest" description="Disordered" evidence="5">
    <location>
        <begin position="320"/>
        <end position="339"/>
    </location>
</feature>
<comment type="caution">
    <text evidence="7">The sequence shown here is derived from an EMBL/GenBank/DDBJ whole genome shotgun (WGS) entry which is preliminary data.</text>
</comment>
<dbReference type="Proteomes" id="UP001159427">
    <property type="component" value="Unassembled WGS sequence"/>
</dbReference>
<dbReference type="PROSITE" id="PS50294">
    <property type="entry name" value="WD_REPEATS_REGION"/>
    <property type="match status" value="2"/>
</dbReference>
<feature type="region of interest" description="Disordered" evidence="5">
    <location>
        <begin position="457"/>
        <end position="482"/>
    </location>
</feature>
<proteinExistence type="predicted"/>
<feature type="region of interest" description="Disordered" evidence="5">
    <location>
        <begin position="739"/>
        <end position="769"/>
    </location>
</feature>
<feature type="repeat" description="WD" evidence="3">
    <location>
        <begin position="1142"/>
        <end position="1173"/>
    </location>
</feature>
<dbReference type="SMART" id="SM00320">
    <property type="entry name" value="WD40"/>
    <property type="match status" value="7"/>
</dbReference>
<evidence type="ECO:0000313" key="7">
    <source>
        <dbReference type="EMBL" id="CAH3023013.1"/>
    </source>
</evidence>